<reference evidence="7 8" key="1">
    <citation type="submission" date="2019-02" db="EMBL/GenBank/DDBJ databases">
        <title>Genome sequencing of the rare red list fungi Antrodiella citrinella (Flaviporus citrinellus).</title>
        <authorList>
            <person name="Buettner E."/>
            <person name="Kellner H."/>
        </authorList>
    </citation>
    <scope>NUCLEOTIDE SEQUENCE [LARGE SCALE GENOMIC DNA]</scope>
    <source>
        <strain evidence="7 8">DSM 108506</strain>
    </source>
</reference>
<comment type="cofactor">
    <cofactor evidence="1">
        <name>FAD</name>
        <dbReference type="ChEBI" id="CHEBI:57692"/>
    </cofactor>
</comment>
<dbReference type="InterPro" id="IPR000172">
    <property type="entry name" value="GMC_OxRdtase_N"/>
</dbReference>
<dbReference type="SMART" id="SM00664">
    <property type="entry name" value="DoH"/>
    <property type="match status" value="1"/>
</dbReference>
<organism evidence="7 8">
    <name type="scientific">Antrodiella citrinella</name>
    <dbReference type="NCBI Taxonomy" id="2447956"/>
    <lineage>
        <taxon>Eukaryota</taxon>
        <taxon>Fungi</taxon>
        <taxon>Dikarya</taxon>
        <taxon>Basidiomycota</taxon>
        <taxon>Agaricomycotina</taxon>
        <taxon>Agaricomycetes</taxon>
        <taxon>Polyporales</taxon>
        <taxon>Steccherinaceae</taxon>
        <taxon>Antrodiella</taxon>
    </lineage>
</organism>
<protein>
    <recommendedName>
        <fullName evidence="5 6">Glucose-methanol-choline oxidoreductase N-terminal domain-containing protein</fullName>
    </recommendedName>
</protein>
<dbReference type="Gene3D" id="2.60.40.1210">
    <property type="entry name" value="Cellobiose dehydrogenase, cytochrome domain"/>
    <property type="match status" value="1"/>
</dbReference>
<dbReference type="PROSITE" id="PS00624">
    <property type="entry name" value="GMC_OXRED_2"/>
    <property type="match status" value="1"/>
</dbReference>
<dbReference type="Pfam" id="PF05199">
    <property type="entry name" value="GMC_oxred_C"/>
    <property type="match status" value="1"/>
</dbReference>
<dbReference type="PRINTS" id="PR00411">
    <property type="entry name" value="PNDRDTASEI"/>
</dbReference>
<dbReference type="SUPFAM" id="SSF51905">
    <property type="entry name" value="FAD/NAD(P)-binding domain"/>
    <property type="match status" value="1"/>
</dbReference>
<dbReference type="InterPro" id="IPR036188">
    <property type="entry name" value="FAD/NAD-bd_sf"/>
</dbReference>
<keyword evidence="2" id="KW-0285">Flavoprotein</keyword>
<dbReference type="AlphaFoldDB" id="A0A4S4MRV6"/>
<feature type="chain" id="PRO_5020814741" description="Glucose-methanol-choline oxidoreductase N-terminal domain-containing protein" evidence="4">
    <location>
        <begin position="19"/>
        <end position="773"/>
    </location>
</feature>
<evidence type="ECO:0000256" key="2">
    <source>
        <dbReference type="RuleBase" id="RU003968"/>
    </source>
</evidence>
<name>A0A4S4MRV6_9APHY</name>
<dbReference type="Gene3D" id="3.50.50.60">
    <property type="entry name" value="FAD/NAD(P)-binding domain"/>
    <property type="match status" value="1"/>
</dbReference>
<dbReference type="InterPro" id="IPR005018">
    <property type="entry name" value="DOMON_domain"/>
</dbReference>
<dbReference type="SUPFAM" id="SSF54373">
    <property type="entry name" value="FAD-linked reductases, C-terminal domain"/>
    <property type="match status" value="1"/>
</dbReference>
<dbReference type="PANTHER" id="PTHR47190:SF2">
    <property type="entry name" value="CELLOBIOSE DEHYDROGENASE (AFU_ORTHOLOGUE AFUA_2G17620)"/>
    <property type="match status" value="1"/>
</dbReference>
<evidence type="ECO:0000256" key="3">
    <source>
        <dbReference type="SAM" id="MobiDB-lite"/>
    </source>
</evidence>
<dbReference type="Pfam" id="PF16010">
    <property type="entry name" value="CDH-cyt"/>
    <property type="match status" value="1"/>
</dbReference>
<dbReference type="SUPFAM" id="SSF49344">
    <property type="entry name" value="CBD9-like"/>
    <property type="match status" value="1"/>
</dbReference>
<evidence type="ECO:0000313" key="8">
    <source>
        <dbReference type="Proteomes" id="UP000308730"/>
    </source>
</evidence>
<dbReference type="InterPro" id="IPR007867">
    <property type="entry name" value="GMC_OxRtase_C"/>
</dbReference>
<dbReference type="PROSITE" id="PS00623">
    <property type="entry name" value="GMC_OXRED_1"/>
    <property type="match status" value="1"/>
</dbReference>
<keyword evidence="8" id="KW-1185">Reference proteome</keyword>
<evidence type="ECO:0000259" key="5">
    <source>
        <dbReference type="PROSITE" id="PS00623"/>
    </source>
</evidence>
<sequence length="773" mass="82551">MIGRALLALLPLVGSVLGQTAAGYTDPDNGWQFTGITDPVHDVTYGLIFPPLVSSGPQSTEFIGEFITPIAAEWLGFSMGGAMLDNLLLVAWPNGNDIIASTRYATDYVQPTEYDGPTITTLPSSLVNSTHWKWVFRCQNCTSWSGGGIDTTSGAALAWAFSSVGVDDPSDPESTFQEHTDFGFFGMDFSTAHNANYQSYLSGTPTSPTGPPSSTPTGPTTTIPITGPTIAPTPYDYIIVGAGPGGIITADRLTEAGKNVLLIERGGPSTGETGGTYTAPWAAGTNLTKFDIPGLFESMFTDANPWYWCKDITVFAGCLLGGGTSVNGALYWYPTTNDFSTAVGFPQSWTNHQPYTDKMTARLPSTDQPSTDGQRYLEQSFNVVSQLLQGQGYSQITINDNPNYKDHVYGYSAFDFINGKRGGPVATYFQTASARSNFHYMDYTLVSNVVRNGATITGVQTNNTAIGGNGIIPLNPNGRVILSAGSLGSPRILFQSGIGPSDMISLVQADPTAGPKLVPQSEWINLPVGMNVMDNPSINLVFTHPSIDAYENWADVWSDPRPADAAQYLENQSGVFAGASPKLNFWRAYSGSDGRTRYTQGTVRPGAASTNTSIPFNSSQIFTITMYLSTGITSRGRVGIDAALRAQPLVNPWFADPVDKTVLLQALEDVVSNINTVSGMTMITPDRTQTIQEYVDAYDPSTMDSNHWVASNRIGANSTVGVVDENTLVFGTDNLFIVDASIIPSLPMGNPHGMLMSTAEQAVAKILALAGGP</sequence>
<dbReference type="InterPro" id="IPR015920">
    <property type="entry name" value="Cellobiose_DH-like_cyt"/>
</dbReference>
<evidence type="ECO:0000256" key="4">
    <source>
        <dbReference type="SAM" id="SignalP"/>
    </source>
</evidence>
<feature type="domain" description="Glucose-methanol-choline oxidoreductase N-terminal" evidence="6">
    <location>
        <begin position="485"/>
        <end position="499"/>
    </location>
</feature>
<dbReference type="Proteomes" id="UP000308730">
    <property type="component" value="Unassembled WGS sequence"/>
</dbReference>
<feature type="region of interest" description="Disordered" evidence="3">
    <location>
        <begin position="200"/>
        <end position="219"/>
    </location>
</feature>
<keyword evidence="2" id="KW-0274">FAD</keyword>
<dbReference type="InterPro" id="IPR053208">
    <property type="entry name" value="GMC_Oxidoreductase_CD"/>
</dbReference>
<comment type="caution">
    <text evidence="7">The sequence shown here is derived from an EMBL/GenBank/DDBJ whole genome shotgun (WGS) entry which is preliminary data.</text>
</comment>
<dbReference type="Pfam" id="PF00732">
    <property type="entry name" value="GMC_oxred_N"/>
    <property type="match status" value="1"/>
</dbReference>
<feature type="domain" description="Glucose-methanol-choline oxidoreductase N-terminal" evidence="5">
    <location>
        <begin position="317"/>
        <end position="340"/>
    </location>
</feature>
<evidence type="ECO:0000256" key="1">
    <source>
        <dbReference type="ARBA" id="ARBA00001974"/>
    </source>
</evidence>
<proteinExistence type="inferred from homology"/>
<dbReference type="GO" id="GO:0050660">
    <property type="term" value="F:flavin adenine dinucleotide binding"/>
    <property type="evidence" value="ECO:0007669"/>
    <property type="project" value="InterPro"/>
</dbReference>
<dbReference type="Gene3D" id="3.30.410.10">
    <property type="entry name" value="Cholesterol Oxidase, domain 2"/>
    <property type="match status" value="1"/>
</dbReference>
<dbReference type="PANTHER" id="PTHR47190">
    <property type="entry name" value="DEHYDROGENASE, PUTATIVE-RELATED"/>
    <property type="match status" value="1"/>
</dbReference>
<dbReference type="GO" id="GO:0016614">
    <property type="term" value="F:oxidoreductase activity, acting on CH-OH group of donors"/>
    <property type="evidence" value="ECO:0007669"/>
    <property type="project" value="InterPro"/>
</dbReference>
<accession>A0A4S4MRV6</accession>
<evidence type="ECO:0000313" key="7">
    <source>
        <dbReference type="EMBL" id="THH28872.1"/>
    </source>
</evidence>
<gene>
    <name evidence="7" type="ORF">EUX98_g5306</name>
</gene>
<keyword evidence="4" id="KW-0732">Signal</keyword>
<dbReference type="OrthoDB" id="413885at2759"/>
<dbReference type="CDD" id="cd09630">
    <property type="entry name" value="CDH_like_cytochrome"/>
    <property type="match status" value="1"/>
</dbReference>
<evidence type="ECO:0000259" key="6">
    <source>
        <dbReference type="PROSITE" id="PS00624"/>
    </source>
</evidence>
<dbReference type="EMBL" id="SGPM01000152">
    <property type="protein sequence ID" value="THH28872.1"/>
    <property type="molecule type" value="Genomic_DNA"/>
</dbReference>
<comment type="similarity">
    <text evidence="2">Belongs to the GMC oxidoreductase family.</text>
</comment>
<feature type="signal peptide" evidence="4">
    <location>
        <begin position="1"/>
        <end position="18"/>
    </location>
</feature>